<name>A0A1G4IEA3_TRYEQ</name>
<accession>A0A1G4IEA3</accession>
<keyword evidence="3" id="KW-1185">Reference proteome</keyword>
<comment type="caution">
    <text evidence="2">The sequence shown here is derived from an EMBL/GenBank/DDBJ whole genome shotgun (WGS) entry which is preliminary data.</text>
</comment>
<dbReference type="GeneID" id="92376193"/>
<gene>
    <name evidence="2" type="ORF">TEOVI_000225300</name>
</gene>
<feature type="region of interest" description="Disordered" evidence="1">
    <location>
        <begin position="1"/>
        <end position="23"/>
    </location>
</feature>
<dbReference type="AlphaFoldDB" id="A0A1G4IEA3"/>
<reference evidence="2" key="1">
    <citation type="submission" date="2016-09" db="EMBL/GenBank/DDBJ databases">
        <authorList>
            <person name="Hebert L."/>
            <person name="Moumen B."/>
        </authorList>
    </citation>
    <scope>NUCLEOTIDE SEQUENCE [LARGE SCALE GENOMIC DNA]</scope>
    <source>
        <strain evidence="2">OVI</strain>
    </source>
</reference>
<evidence type="ECO:0000313" key="3">
    <source>
        <dbReference type="Proteomes" id="UP000195570"/>
    </source>
</evidence>
<sequence length="73" mass="8368">MRLHNAVPTRHLPPSLPEGEGPCPTQHFLSRDAQHLLTYINQPPDKQSQKKATHTPRKNNEMKASVLEPLFYQ</sequence>
<organism evidence="2 3">
    <name type="scientific">Trypanosoma equiperdum</name>
    <dbReference type="NCBI Taxonomy" id="5694"/>
    <lineage>
        <taxon>Eukaryota</taxon>
        <taxon>Discoba</taxon>
        <taxon>Euglenozoa</taxon>
        <taxon>Kinetoplastea</taxon>
        <taxon>Metakinetoplastina</taxon>
        <taxon>Trypanosomatida</taxon>
        <taxon>Trypanosomatidae</taxon>
        <taxon>Trypanosoma</taxon>
    </lineage>
</organism>
<dbReference type="EMBL" id="CZPT02001507">
    <property type="protein sequence ID" value="SCU70679.1"/>
    <property type="molecule type" value="Genomic_DNA"/>
</dbReference>
<dbReference type="RefSeq" id="XP_067081452.1">
    <property type="nucleotide sequence ID" value="XM_067225351.1"/>
</dbReference>
<evidence type="ECO:0000256" key="1">
    <source>
        <dbReference type="SAM" id="MobiDB-lite"/>
    </source>
</evidence>
<feature type="region of interest" description="Disordered" evidence="1">
    <location>
        <begin position="41"/>
        <end position="73"/>
    </location>
</feature>
<protein>
    <submittedName>
        <fullName evidence="2">Uncharacterized protein</fullName>
    </submittedName>
</protein>
<dbReference type="VEuPathDB" id="TriTrypDB:TEOVI_000225300"/>
<dbReference type="Proteomes" id="UP000195570">
    <property type="component" value="Unassembled WGS sequence"/>
</dbReference>
<proteinExistence type="predicted"/>
<evidence type="ECO:0000313" key="2">
    <source>
        <dbReference type="EMBL" id="SCU70679.1"/>
    </source>
</evidence>